<dbReference type="KEGG" id="tfu:Tfu_1383"/>
<gene>
    <name evidence="5" type="ordered locus">Tfu_1383</name>
</gene>
<dbReference type="SUPFAM" id="SSF46689">
    <property type="entry name" value="Homeodomain-like"/>
    <property type="match status" value="1"/>
</dbReference>
<accession>Q47Q48</accession>
<dbReference type="STRING" id="269800.Tfu_1383"/>
<dbReference type="Pfam" id="PF00440">
    <property type="entry name" value="TetR_N"/>
    <property type="match status" value="1"/>
</dbReference>
<feature type="DNA-binding region" description="H-T-H motif" evidence="2">
    <location>
        <begin position="44"/>
        <end position="63"/>
    </location>
</feature>
<feature type="region of interest" description="Disordered" evidence="3">
    <location>
        <begin position="1"/>
        <end position="24"/>
    </location>
</feature>
<evidence type="ECO:0000256" key="3">
    <source>
        <dbReference type="SAM" id="MobiDB-lite"/>
    </source>
</evidence>
<feature type="domain" description="HTH tetR-type" evidence="4">
    <location>
        <begin position="22"/>
        <end position="81"/>
    </location>
</feature>
<evidence type="ECO:0000313" key="5">
    <source>
        <dbReference type="EMBL" id="AAZ55421.1"/>
    </source>
</evidence>
<dbReference type="InterPro" id="IPR009057">
    <property type="entry name" value="Homeodomain-like_sf"/>
</dbReference>
<protein>
    <submittedName>
        <fullName evidence="5">Putative transcriptional regulatory protein</fullName>
    </submittedName>
</protein>
<feature type="compositionally biased region" description="Basic residues" evidence="3">
    <location>
        <begin position="15"/>
        <end position="24"/>
    </location>
</feature>
<dbReference type="GO" id="GO:0003700">
    <property type="term" value="F:DNA-binding transcription factor activity"/>
    <property type="evidence" value="ECO:0007669"/>
    <property type="project" value="TreeGrafter"/>
</dbReference>
<proteinExistence type="predicted"/>
<dbReference type="AlphaFoldDB" id="Q47Q48"/>
<dbReference type="InterPro" id="IPR045823">
    <property type="entry name" value="TetR_C_32"/>
</dbReference>
<name>Q47Q48_THEFY</name>
<dbReference type="SUPFAM" id="SSF48498">
    <property type="entry name" value="Tetracyclin repressor-like, C-terminal domain"/>
    <property type="match status" value="1"/>
</dbReference>
<evidence type="ECO:0000256" key="2">
    <source>
        <dbReference type="PROSITE-ProRule" id="PRU00335"/>
    </source>
</evidence>
<evidence type="ECO:0000256" key="1">
    <source>
        <dbReference type="ARBA" id="ARBA00023125"/>
    </source>
</evidence>
<dbReference type="PANTHER" id="PTHR30055">
    <property type="entry name" value="HTH-TYPE TRANSCRIPTIONAL REGULATOR RUTR"/>
    <property type="match status" value="1"/>
</dbReference>
<dbReference type="GO" id="GO:0000976">
    <property type="term" value="F:transcription cis-regulatory region binding"/>
    <property type="evidence" value="ECO:0007669"/>
    <property type="project" value="TreeGrafter"/>
</dbReference>
<dbReference type="Pfam" id="PF19344">
    <property type="entry name" value="TetR_C_32"/>
    <property type="match status" value="1"/>
</dbReference>
<evidence type="ECO:0000259" key="4">
    <source>
        <dbReference type="PROSITE" id="PS50977"/>
    </source>
</evidence>
<sequence length="212" mass="23505">MNPDPLPPVTARGGRASRGRDPRRRRAILDAADAVIQREGPDAPMAAIAAEAGISKPILYRHFGDKSGLYRALAERHVDPLMERVREKLREPAELRPRVRATVGTYLQMISENLNLYRFLMHRATAEDPRTRGDVSLMVRRFGKEFADTLVAEQYISDPVRAVIVAHAVIGMVQATGEWWLDHPEIPYEDVIESLTDAVVGAVTSECAAPAS</sequence>
<reference evidence="5" key="1">
    <citation type="submission" date="2005-07" db="EMBL/GenBank/DDBJ databases">
        <title>Complete sequence of Thermobifida fusca YX.</title>
        <authorList>
            <consortium name="US DOE Joint Genome Institute"/>
            <person name="Copeland A."/>
            <person name="Lucas S."/>
            <person name="Lapidus A."/>
            <person name="Barry K."/>
            <person name="Detter J.C."/>
            <person name="Glavina T."/>
            <person name="Hammon N."/>
            <person name="Israni S."/>
            <person name="Pitluck S."/>
            <person name="Di Bartolo G."/>
            <person name="Chain P."/>
            <person name="Schmutz J."/>
            <person name="Larimer F."/>
            <person name="Land M."/>
            <person name="Lykidis A."/>
            <person name="Richardson P."/>
        </authorList>
    </citation>
    <scope>NUCLEOTIDE SEQUENCE</scope>
    <source>
        <strain evidence="5">YX</strain>
    </source>
</reference>
<dbReference type="RefSeq" id="WP_011291817.1">
    <property type="nucleotide sequence ID" value="NC_007333.1"/>
</dbReference>
<dbReference type="EMBL" id="CP000088">
    <property type="protein sequence ID" value="AAZ55421.1"/>
    <property type="molecule type" value="Genomic_DNA"/>
</dbReference>
<dbReference type="InterPro" id="IPR001647">
    <property type="entry name" value="HTH_TetR"/>
</dbReference>
<dbReference type="InterPro" id="IPR050109">
    <property type="entry name" value="HTH-type_TetR-like_transc_reg"/>
</dbReference>
<dbReference type="PANTHER" id="PTHR30055:SF227">
    <property type="entry name" value="TRANSCRIPTIONAL REGULATORY PROTEIN (PROBABLY TETR-FAMILY)-RELATED"/>
    <property type="match status" value="1"/>
</dbReference>
<keyword evidence="1 2" id="KW-0238">DNA-binding</keyword>
<dbReference type="PRINTS" id="PR00455">
    <property type="entry name" value="HTHTETR"/>
</dbReference>
<dbReference type="HOGENOM" id="CLU_069356_11_1_11"/>
<dbReference type="PROSITE" id="PS50977">
    <property type="entry name" value="HTH_TETR_2"/>
    <property type="match status" value="1"/>
</dbReference>
<organism evidence="5">
    <name type="scientific">Thermobifida fusca (strain YX)</name>
    <dbReference type="NCBI Taxonomy" id="269800"/>
    <lineage>
        <taxon>Bacteria</taxon>
        <taxon>Bacillati</taxon>
        <taxon>Actinomycetota</taxon>
        <taxon>Actinomycetes</taxon>
        <taxon>Streptosporangiales</taxon>
        <taxon>Nocardiopsidaceae</taxon>
        <taxon>Thermobifida</taxon>
    </lineage>
</organism>
<dbReference type="eggNOG" id="COG1309">
    <property type="taxonomic scope" value="Bacteria"/>
</dbReference>
<dbReference type="InterPro" id="IPR036271">
    <property type="entry name" value="Tet_transcr_reg_TetR-rel_C_sf"/>
</dbReference>
<dbReference type="Gene3D" id="1.10.357.10">
    <property type="entry name" value="Tetracycline Repressor, domain 2"/>
    <property type="match status" value="1"/>
</dbReference>